<sequence>MILYPGRPILYRLPLEEPEGAFQVVGALAMSADAGDLTVFILDPAGVGVSYHVPFSEEPLPNTWTWAPVDPAP</sequence>
<dbReference type="EMBL" id="PFFQ01000024">
    <property type="protein sequence ID" value="PIW17303.1"/>
    <property type="molecule type" value="Genomic_DNA"/>
</dbReference>
<gene>
    <name evidence="1" type="ORF">COW36_08985</name>
</gene>
<accession>A0A2M7G5K4</accession>
<protein>
    <submittedName>
        <fullName evidence="1">Uncharacterized protein</fullName>
    </submittedName>
</protein>
<evidence type="ECO:0000313" key="2">
    <source>
        <dbReference type="Proteomes" id="UP000231019"/>
    </source>
</evidence>
<dbReference type="AlphaFoldDB" id="A0A2M7G5K4"/>
<dbReference type="Proteomes" id="UP000231019">
    <property type="component" value="Unassembled WGS sequence"/>
</dbReference>
<proteinExistence type="predicted"/>
<comment type="caution">
    <text evidence="1">The sequence shown here is derived from an EMBL/GenBank/DDBJ whole genome shotgun (WGS) entry which is preliminary data.</text>
</comment>
<organism evidence="1 2">
    <name type="scientific">bacterium (Candidatus Blackallbacteria) CG17_big_fil_post_rev_8_21_14_2_50_48_46</name>
    <dbReference type="NCBI Taxonomy" id="2014261"/>
    <lineage>
        <taxon>Bacteria</taxon>
        <taxon>Candidatus Blackallbacteria</taxon>
    </lineage>
</organism>
<name>A0A2M7G5K4_9BACT</name>
<evidence type="ECO:0000313" key="1">
    <source>
        <dbReference type="EMBL" id="PIW17303.1"/>
    </source>
</evidence>
<reference evidence="1 2" key="1">
    <citation type="submission" date="2017-09" db="EMBL/GenBank/DDBJ databases">
        <title>Depth-based differentiation of microbial function through sediment-hosted aquifers and enrichment of novel symbionts in the deep terrestrial subsurface.</title>
        <authorList>
            <person name="Probst A.J."/>
            <person name="Ladd B."/>
            <person name="Jarett J.K."/>
            <person name="Geller-Mcgrath D.E."/>
            <person name="Sieber C.M."/>
            <person name="Emerson J.B."/>
            <person name="Anantharaman K."/>
            <person name="Thomas B.C."/>
            <person name="Malmstrom R."/>
            <person name="Stieglmeier M."/>
            <person name="Klingl A."/>
            <person name="Woyke T."/>
            <person name="Ryan C.M."/>
            <person name="Banfield J.F."/>
        </authorList>
    </citation>
    <scope>NUCLEOTIDE SEQUENCE [LARGE SCALE GENOMIC DNA]</scope>
    <source>
        <strain evidence="1">CG17_big_fil_post_rev_8_21_14_2_50_48_46</strain>
    </source>
</reference>